<dbReference type="Proteomes" id="UP000789570">
    <property type="component" value="Unassembled WGS sequence"/>
</dbReference>
<comment type="caution">
    <text evidence="1">The sequence shown here is derived from an EMBL/GenBank/DDBJ whole genome shotgun (WGS) entry which is preliminary data.</text>
</comment>
<evidence type="ECO:0000313" key="2">
    <source>
        <dbReference type="Proteomes" id="UP000789570"/>
    </source>
</evidence>
<accession>A0A9N9H1E5</accession>
<dbReference type="AlphaFoldDB" id="A0A9N9H1E5"/>
<gene>
    <name evidence="1" type="ORF">FCALED_LOCUS10796</name>
</gene>
<sequence length="65" mass="7393">NSPSEISKYYLEQEPRNCRVQTLSELLVKTNVKMAIIDEIGGSRSQSINKMIDVPEHVMSIDEVE</sequence>
<name>A0A9N9H1E5_9GLOM</name>
<reference evidence="1" key="1">
    <citation type="submission" date="2021-06" db="EMBL/GenBank/DDBJ databases">
        <authorList>
            <person name="Kallberg Y."/>
            <person name="Tangrot J."/>
            <person name="Rosling A."/>
        </authorList>
    </citation>
    <scope>NUCLEOTIDE SEQUENCE</scope>
    <source>
        <strain evidence="1">UK204</strain>
    </source>
</reference>
<protein>
    <submittedName>
        <fullName evidence="1">16364_t:CDS:1</fullName>
    </submittedName>
</protein>
<keyword evidence="2" id="KW-1185">Reference proteome</keyword>
<dbReference type="EMBL" id="CAJVPQ010004146">
    <property type="protein sequence ID" value="CAG8645645.1"/>
    <property type="molecule type" value="Genomic_DNA"/>
</dbReference>
<proteinExistence type="predicted"/>
<evidence type="ECO:0000313" key="1">
    <source>
        <dbReference type="EMBL" id="CAG8645645.1"/>
    </source>
</evidence>
<feature type="non-terminal residue" evidence="1">
    <location>
        <position position="65"/>
    </location>
</feature>
<organism evidence="1 2">
    <name type="scientific">Funneliformis caledonium</name>
    <dbReference type="NCBI Taxonomy" id="1117310"/>
    <lineage>
        <taxon>Eukaryota</taxon>
        <taxon>Fungi</taxon>
        <taxon>Fungi incertae sedis</taxon>
        <taxon>Mucoromycota</taxon>
        <taxon>Glomeromycotina</taxon>
        <taxon>Glomeromycetes</taxon>
        <taxon>Glomerales</taxon>
        <taxon>Glomeraceae</taxon>
        <taxon>Funneliformis</taxon>
    </lineage>
</organism>